<evidence type="ECO:0000313" key="1">
    <source>
        <dbReference type="EMBL" id="KAJ9055339.1"/>
    </source>
</evidence>
<gene>
    <name evidence="1" type="ORF">DSO57_1004856</name>
</gene>
<reference evidence="1" key="1">
    <citation type="submission" date="2022-04" db="EMBL/GenBank/DDBJ databases">
        <title>Genome of the entomopathogenic fungus Entomophthora muscae.</title>
        <authorList>
            <person name="Elya C."/>
            <person name="Lovett B.R."/>
            <person name="Lee E."/>
            <person name="Macias A.M."/>
            <person name="Hajek A.E."/>
            <person name="De Bivort B.L."/>
            <person name="Kasson M.T."/>
            <person name="De Fine Licht H.H."/>
            <person name="Stajich J.E."/>
        </authorList>
    </citation>
    <scope>NUCLEOTIDE SEQUENCE</scope>
    <source>
        <strain evidence="1">Berkeley</strain>
    </source>
</reference>
<name>A0ACC2RZ59_9FUNG</name>
<dbReference type="Proteomes" id="UP001165960">
    <property type="component" value="Unassembled WGS sequence"/>
</dbReference>
<protein>
    <submittedName>
        <fullName evidence="1">Uncharacterized protein</fullName>
    </submittedName>
</protein>
<evidence type="ECO:0000313" key="2">
    <source>
        <dbReference type="Proteomes" id="UP001165960"/>
    </source>
</evidence>
<dbReference type="EMBL" id="QTSX02006402">
    <property type="protein sequence ID" value="KAJ9055339.1"/>
    <property type="molecule type" value="Genomic_DNA"/>
</dbReference>
<keyword evidence="2" id="KW-1185">Reference proteome</keyword>
<comment type="caution">
    <text evidence="1">The sequence shown here is derived from an EMBL/GenBank/DDBJ whole genome shotgun (WGS) entry which is preliminary data.</text>
</comment>
<proteinExistence type="predicted"/>
<sequence length="87" mass="9910">MYMASRPTLTLLWESSWTPIWAVIQPIKGYSKLAAPFNLTQKKKLSEWVHPELKRPALARLPSPWAQPSNTQISTLSSTDFWAPALM</sequence>
<organism evidence="1 2">
    <name type="scientific">Entomophthora muscae</name>
    <dbReference type="NCBI Taxonomy" id="34485"/>
    <lineage>
        <taxon>Eukaryota</taxon>
        <taxon>Fungi</taxon>
        <taxon>Fungi incertae sedis</taxon>
        <taxon>Zoopagomycota</taxon>
        <taxon>Entomophthoromycotina</taxon>
        <taxon>Entomophthoromycetes</taxon>
        <taxon>Entomophthorales</taxon>
        <taxon>Entomophthoraceae</taxon>
        <taxon>Entomophthora</taxon>
    </lineage>
</organism>
<accession>A0ACC2RZ59</accession>